<evidence type="ECO:0000256" key="7">
    <source>
        <dbReference type="ARBA" id="ARBA00022989"/>
    </source>
</evidence>
<dbReference type="PANTHER" id="PTHR30614">
    <property type="entry name" value="MEMBRANE COMPONENT OF AMINO ACID ABC TRANSPORTER"/>
    <property type="match status" value="1"/>
</dbReference>
<feature type="transmembrane region" description="Helical" evidence="9">
    <location>
        <begin position="184"/>
        <end position="205"/>
    </location>
</feature>
<name>A0A212QQX1_9CHLR</name>
<feature type="transmembrane region" description="Helical" evidence="9">
    <location>
        <begin position="20"/>
        <end position="38"/>
    </location>
</feature>
<dbReference type="CDD" id="cd06261">
    <property type="entry name" value="TM_PBP2"/>
    <property type="match status" value="1"/>
</dbReference>
<dbReference type="InterPro" id="IPR010065">
    <property type="entry name" value="AA_ABC_transptr_permease_3TM"/>
</dbReference>
<evidence type="ECO:0000256" key="9">
    <source>
        <dbReference type="RuleBase" id="RU363032"/>
    </source>
</evidence>
<keyword evidence="3 9" id="KW-0813">Transport</keyword>
<evidence type="ECO:0000256" key="1">
    <source>
        <dbReference type="ARBA" id="ARBA00004651"/>
    </source>
</evidence>
<accession>A0A212QQX1</accession>
<dbReference type="FunCoup" id="A0A212QQX1">
    <property type="interactions" value="49"/>
</dbReference>
<organism evidence="11 12">
    <name type="scientific">Thermoflexus hugenholtzii JAD2</name>
    <dbReference type="NCBI Taxonomy" id="877466"/>
    <lineage>
        <taxon>Bacteria</taxon>
        <taxon>Bacillati</taxon>
        <taxon>Chloroflexota</taxon>
        <taxon>Thermoflexia</taxon>
        <taxon>Thermoflexales</taxon>
        <taxon>Thermoflexaceae</taxon>
        <taxon>Thermoflexus</taxon>
    </lineage>
</organism>
<sequence>MSTADVWHYLLLGLWTTLRLSLASMGVALALGTLIGVLRVSPVPPLRWFAAGYVEFFRDIPLLPVLVFVYSGLPKAGIRLPTSFDSAVAGLGVYTAAFVAEVVRAGLQSVHRGQIEAALSLGMTFPQMVRLVLLPQAFRMMIPPLGTVFIALVKNTSIASAIAVEELLYQAEFVIGRTFADWPMLIAFLLYLVITVPLSGLVNFLERRLRILF</sequence>
<dbReference type="SUPFAM" id="SSF161098">
    <property type="entry name" value="MetI-like"/>
    <property type="match status" value="1"/>
</dbReference>
<dbReference type="GO" id="GO:0006865">
    <property type="term" value="P:amino acid transport"/>
    <property type="evidence" value="ECO:0007669"/>
    <property type="project" value="UniProtKB-KW"/>
</dbReference>
<dbReference type="Proteomes" id="UP000197025">
    <property type="component" value="Unassembled WGS sequence"/>
</dbReference>
<evidence type="ECO:0000256" key="4">
    <source>
        <dbReference type="ARBA" id="ARBA00022475"/>
    </source>
</evidence>
<reference evidence="12" key="1">
    <citation type="submission" date="2017-06" db="EMBL/GenBank/DDBJ databases">
        <authorList>
            <person name="Varghese N."/>
            <person name="Submissions S."/>
        </authorList>
    </citation>
    <scope>NUCLEOTIDE SEQUENCE [LARGE SCALE GENOMIC DNA]</scope>
    <source>
        <strain evidence="12">JAD2</strain>
    </source>
</reference>
<dbReference type="GO" id="GO:0043190">
    <property type="term" value="C:ATP-binding cassette (ABC) transporter complex"/>
    <property type="evidence" value="ECO:0007669"/>
    <property type="project" value="InterPro"/>
</dbReference>
<keyword evidence="8 9" id="KW-0472">Membrane</keyword>
<feature type="domain" description="ABC transmembrane type-1" evidence="10">
    <location>
        <begin position="14"/>
        <end position="203"/>
    </location>
</feature>
<evidence type="ECO:0000256" key="8">
    <source>
        <dbReference type="ARBA" id="ARBA00023136"/>
    </source>
</evidence>
<comment type="subcellular location">
    <subcellularLocation>
        <location evidence="1 9">Cell membrane</location>
        <topology evidence="1 9">Multi-pass membrane protein</topology>
    </subcellularLocation>
</comment>
<comment type="similarity">
    <text evidence="2">Belongs to the binding-protein-dependent transport system permease family. HisMQ subfamily.</text>
</comment>
<evidence type="ECO:0000313" key="12">
    <source>
        <dbReference type="Proteomes" id="UP000197025"/>
    </source>
</evidence>
<dbReference type="EMBL" id="FYEK01000020">
    <property type="protein sequence ID" value="SNB61890.1"/>
    <property type="molecule type" value="Genomic_DNA"/>
</dbReference>
<keyword evidence="4" id="KW-1003">Cell membrane</keyword>
<evidence type="ECO:0000259" key="10">
    <source>
        <dbReference type="PROSITE" id="PS50928"/>
    </source>
</evidence>
<dbReference type="InParanoid" id="A0A212QQX1"/>
<dbReference type="RefSeq" id="WP_088570655.1">
    <property type="nucleotide sequence ID" value="NZ_FYEK01000020.1"/>
</dbReference>
<evidence type="ECO:0000256" key="5">
    <source>
        <dbReference type="ARBA" id="ARBA00022692"/>
    </source>
</evidence>
<dbReference type="InterPro" id="IPR035906">
    <property type="entry name" value="MetI-like_sf"/>
</dbReference>
<dbReference type="Pfam" id="PF00528">
    <property type="entry name" value="BPD_transp_1"/>
    <property type="match status" value="1"/>
</dbReference>
<evidence type="ECO:0000313" key="11">
    <source>
        <dbReference type="EMBL" id="SNB61890.1"/>
    </source>
</evidence>
<evidence type="ECO:0000256" key="2">
    <source>
        <dbReference type="ARBA" id="ARBA00010072"/>
    </source>
</evidence>
<proteinExistence type="inferred from homology"/>
<keyword evidence="6" id="KW-0029">Amino-acid transport</keyword>
<dbReference type="GO" id="GO:0022857">
    <property type="term" value="F:transmembrane transporter activity"/>
    <property type="evidence" value="ECO:0007669"/>
    <property type="project" value="InterPro"/>
</dbReference>
<dbReference type="PROSITE" id="PS50928">
    <property type="entry name" value="ABC_TM1"/>
    <property type="match status" value="1"/>
</dbReference>
<dbReference type="InterPro" id="IPR000515">
    <property type="entry name" value="MetI-like"/>
</dbReference>
<dbReference type="Gene3D" id="1.10.3720.10">
    <property type="entry name" value="MetI-like"/>
    <property type="match status" value="1"/>
</dbReference>
<evidence type="ECO:0000256" key="3">
    <source>
        <dbReference type="ARBA" id="ARBA00022448"/>
    </source>
</evidence>
<dbReference type="OrthoDB" id="9787841at2"/>
<gene>
    <name evidence="11" type="ORF">SAMN02746019_00027340</name>
</gene>
<dbReference type="InterPro" id="IPR043429">
    <property type="entry name" value="ArtM/GltK/GlnP/TcyL/YhdX-like"/>
</dbReference>
<dbReference type="AlphaFoldDB" id="A0A212QQX1"/>
<dbReference type="NCBIfam" id="TIGR01726">
    <property type="entry name" value="HEQRo_perm_3TM"/>
    <property type="match status" value="1"/>
</dbReference>
<keyword evidence="7 9" id="KW-1133">Transmembrane helix</keyword>
<keyword evidence="12" id="KW-1185">Reference proteome</keyword>
<dbReference type="PANTHER" id="PTHR30614:SF37">
    <property type="entry name" value="AMINO-ACID ABC TRANSPORTER PERMEASE PROTEIN YHDX-RELATED"/>
    <property type="match status" value="1"/>
</dbReference>
<protein>
    <submittedName>
        <fullName evidence="11">Putative glutamine transport system permease protein</fullName>
    </submittedName>
</protein>
<evidence type="ECO:0000256" key="6">
    <source>
        <dbReference type="ARBA" id="ARBA00022970"/>
    </source>
</evidence>
<keyword evidence="5 9" id="KW-0812">Transmembrane</keyword>